<dbReference type="Pfam" id="PF02738">
    <property type="entry name" value="MoCoBD_1"/>
    <property type="match status" value="1"/>
</dbReference>
<feature type="domain" description="Aldehyde oxidase/xanthine dehydrogenase a/b hammerhead" evidence="2">
    <location>
        <begin position="31"/>
        <end position="137"/>
    </location>
</feature>
<evidence type="ECO:0000313" key="3">
    <source>
        <dbReference type="EMBL" id="GGB46151.1"/>
    </source>
</evidence>
<evidence type="ECO:0000256" key="1">
    <source>
        <dbReference type="SAM" id="MobiDB-lite"/>
    </source>
</evidence>
<dbReference type="EMBL" id="BMGC01000047">
    <property type="protein sequence ID" value="GGB46151.1"/>
    <property type="molecule type" value="Genomic_DNA"/>
</dbReference>
<feature type="compositionally biased region" description="Low complexity" evidence="1">
    <location>
        <begin position="1"/>
        <end position="11"/>
    </location>
</feature>
<keyword evidence="4" id="KW-1185">Reference proteome</keyword>
<dbReference type="InterPro" id="IPR000674">
    <property type="entry name" value="Ald_Oxase/Xan_DH_a/b"/>
</dbReference>
<dbReference type="PANTHER" id="PTHR11908">
    <property type="entry name" value="XANTHINE DEHYDROGENASE"/>
    <property type="match status" value="1"/>
</dbReference>
<reference evidence="3" key="1">
    <citation type="journal article" date="2014" name="Int. J. Syst. Evol. Microbiol.">
        <title>Complete genome sequence of Corynebacterium casei LMG S-19264T (=DSM 44701T), isolated from a smear-ripened cheese.</title>
        <authorList>
            <consortium name="US DOE Joint Genome Institute (JGI-PGF)"/>
            <person name="Walter F."/>
            <person name="Albersmeier A."/>
            <person name="Kalinowski J."/>
            <person name="Ruckert C."/>
        </authorList>
    </citation>
    <scope>NUCLEOTIDE SEQUENCE</scope>
    <source>
        <strain evidence="3">CGMCC 1.12827</strain>
    </source>
</reference>
<evidence type="ECO:0000259" key="2">
    <source>
        <dbReference type="SMART" id="SM01008"/>
    </source>
</evidence>
<dbReference type="InterPro" id="IPR036856">
    <property type="entry name" value="Ald_Oxase/Xan_DH_a/b_sf"/>
</dbReference>
<dbReference type="InterPro" id="IPR046867">
    <property type="entry name" value="AldOxase/xan_DH_MoCoBD2"/>
</dbReference>
<dbReference type="GO" id="GO:0016491">
    <property type="term" value="F:oxidoreductase activity"/>
    <property type="evidence" value="ECO:0007669"/>
    <property type="project" value="InterPro"/>
</dbReference>
<dbReference type="InterPro" id="IPR037165">
    <property type="entry name" value="AldOxase/xan_DH_Mopterin-bd_sf"/>
</dbReference>
<accession>A0A916TI46</accession>
<dbReference type="RefSeq" id="WP_188588611.1">
    <property type="nucleotide sequence ID" value="NZ_BMGC01000047.1"/>
</dbReference>
<proteinExistence type="predicted"/>
<protein>
    <submittedName>
        <fullName evidence="3">Carbon-monoxide dehydrogenase large subunit</fullName>
    </submittedName>
</protein>
<dbReference type="Pfam" id="PF20256">
    <property type="entry name" value="MoCoBD_2"/>
    <property type="match status" value="1"/>
</dbReference>
<evidence type="ECO:0000313" key="4">
    <source>
        <dbReference type="Proteomes" id="UP000621454"/>
    </source>
</evidence>
<dbReference type="Gene3D" id="3.30.365.10">
    <property type="entry name" value="Aldehyde oxidase/xanthine dehydrogenase, molybdopterin binding domain"/>
    <property type="match status" value="4"/>
</dbReference>
<sequence length="779" mass="81873">MTASTTSTTSTIAPGRLGDSPTRPDAGAKVDGSFVYSSDLRCDNMLVGATLRSPHPHARILAIDTTAASAMPGVHAVLTGADVTGLNKQGTERLDQPALATDVVRHVGEPIAVVAADDRETARRAVDLIEVDYEVLSPHLDAWASAFDPSLSPVNPGGAAHAAGNPNIVRHVPIRKGDIDAARARADVVVSRTYEVGIQDQAFLGPEAALAVPDDSGGVTLYVASQWIHRDSMQVARILGLPPEKVTVVLAGVGGAFGGREDLTVHAHSCLLALATSSPIRMEYDRVESFLGHPHRHPAQMRYEHGARADGTLEYVRAQVVLDGGPYASCSPEVTFNAAVFSTGPYAVPAVEIDAYSVYTNNPVNGAMRGFGAVQVAFAHESQMDSLARELGMSPLEIRRRNAFHEHSTMPTGQRVGPVAVQPILDELAALPEPPSSTEQEALPGGLLNTTTGEGVRRGIGYSVGFKNIAFGEGSDDEATASVELRCETDRLHAVIHTSACEIGQGLVSVMAQIVNEEIGIDSFDYAPVTTALPDAGSTSASRQTYMTGGAVQAASRQLADRIVKDAVAQGLTNAHRVRRGMVVDDADRPIAPITTVIGDTTLFETAEYHHIPTTPMEPGTGQGDVTVQFAFCGVRAVVDVDVELGVTKVVALDVIQDVGRALNPTSIEGQLQGGALQGLGLAVMEEIVVRDGAMLNGSFTDYLIPTTVDTPAISTTILELADPHSPYGVRGVGEPPTVATPAAVASAIRDATGLPITRIPVRPHDLTNAQTSQKESPE</sequence>
<organism evidence="3 4">
    <name type="scientific">Gordonia jinhuaensis</name>
    <dbReference type="NCBI Taxonomy" id="1517702"/>
    <lineage>
        <taxon>Bacteria</taxon>
        <taxon>Bacillati</taxon>
        <taxon>Actinomycetota</taxon>
        <taxon>Actinomycetes</taxon>
        <taxon>Mycobacteriales</taxon>
        <taxon>Gordoniaceae</taxon>
        <taxon>Gordonia</taxon>
    </lineage>
</organism>
<gene>
    <name evidence="3" type="ORF">GCM10011489_36900</name>
</gene>
<name>A0A916TI46_9ACTN</name>
<dbReference type="InterPro" id="IPR008274">
    <property type="entry name" value="AldOxase/xan_DH_MoCoBD1"/>
</dbReference>
<dbReference type="Gene3D" id="3.90.1170.50">
    <property type="entry name" value="Aldehyde oxidase/xanthine dehydrogenase, a/b hammerhead"/>
    <property type="match status" value="1"/>
</dbReference>
<reference evidence="3" key="2">
    <citation type="submission" date="2020-09" db="EMBL/GenBank/DDBJ databases">
        <authorList>
            <person name="Sun Q."/>
            <person name="Zhou Y."/>
        </authorList>
    </citation>
    <scope>NUCLEOTIDE SEQUENCE</scope>
    <source>
        <strain evidence="3">CGMCC 1.12827</strain>
    </source>
</reference>
<dbReference type="PANTHER" id="PTHR11908:SF157">
    <property type="entry name" value="XANTHINE DEHYDROGENASE SUBUNIT D-RELATED"/>
    <property type="match status" value="1"/>
</dbReference>
<dbReference type="Pfam" id="PF01315">
    <property type="entry name" value="Ald_Xan_dh_C"/>
    <property type="match status" value="1"/>
</dbReference>
<comment type="caution">
    <text evidence="3">The sequence shown here is derived from an EMBL/GenBank/DDBJ whole genome shotgun (WGS) entry which is preliminary data.</text>
</comment>
<dbReference type="SMART" id="SM01008">
    <property type="entry name" value="Ald_Xan_dh_C"/>
    <property type="match status" value="1"/>
</dbReference>
<feature type="region of interest" description="Disordered" evidence="1">
    <location>
        <begin position="1"/>
        <end position="28"/>
    </location>
</feature>
<dbReference type="SUPFAM" id="SSF54665">
    <property type="entry name" value="CO dehydrogenase molybdoprotein N-domain-like"/>
    <property type="match status" value="1"/>
</dbReference>
<dbReference type="SUPFAM" id="SSF56003">
    <property type="entry name" value="Molybdenum cofactor-binding domain"/>
    <property type="match status" value="1"/>
</dbReference>
<dbReference type="InterPro" id="IPR016208">
    <property type="entry name" value="Ald_Oxase/xanthine_DH-like"/>
</dbReference>
<dbReference type="GO" id="GO:0005506">
    <property type="term" value="F:iron ion binding"/>
    <property type="evidence" value="ECO:0007669"/>
    <property type="project" value="InterPro"/>
</dbReference>
<dbReference type="AlphaFoldDB" id="A0A916TI46"/>
<dbReference type="Proteomes" id="UP000621454">
    <property type="component" value="Unassembled WGS sequence"/>
</dbReference>